<keyword evidence="11" id="KW-1185">Reference proteome</keyword>
<comment type="similarity">
    <text evidence="2">Belongs to the zinc-containing alcohol dehydrogenase family.</text>
</comment>
<dbReference type="RefSeq" id="WP_284874870.1">
    <property type="nucleotide sequence ID" value="NZ_CP126970.1"/>
</dbReference>
<protein>
    <recommendedName>
        <fullName evidence="3">alcohol dehydrogenase</fullName>
        <ecNumber evidence="3">1.1.1.1</ecNumber>
    </recommendedName>
</protein>
<evidence type="ECO:0000256" key="3">
    <source>
        <dbReference type="ARBA" id="ARBA00013190"/>
    </source>
</evidence>
<reference evidence="10 11" key="1">
    <citation type="submission" date="2023-05" db="EMBL/GenBank/DDBJ databases">
        <title>Corynebacterium suedekumii sp. nov. and Corynebacterium breve sp. nov. isolated from raw cow's milk.</title>
        <authorList>
            <person name="Baer M.K."/>
            <person name="Mehl L."/>
            <person name="Hellmuth R."/>
            <person name="Marke G."/>
            <person name="Lipski A."/>
        </authorList>
    </citation>
    <scope>NUCLEOTIDE SEQUENCE [LARGE SCALE GENOMIC DNA]</scope>
    <source>
        <strain evidence="10 11">LM112</strain>
    </source>
</reference>
<feature type="domain" description="Alcohol dehydrogenase-like C-terminal" evidence="8">
    <location>
        <begin position="181"/>
        <end position="296"/>
    </location>
</feature>
<organism evidence="10 11">
    <name type="scientific">Corynebacterium suedekumii</name>
    <dbReference type="NCBI Taxonomy" id="3049801"/>
    <lineage>
        <taxon>Bacteria</taxon>
        <taxon>Bacillati</taxon>
        <taxon>Actinomycetota</taxon>
        <taxon>Actinomycetes</taxon>
        <taxon>Mycobacteriales</taxon>
        <taxon>Corynebacteriaceae</taxon>
        <taxon>Corynebacterium</taxon>
    </lineage>
</organism>
<dbReference type="Gene3D" id="3.90.180.10">
    <property type="entry name" value="Medium-chain alcohol dehydrogenases, catalytic domain"/>
    <property type="match status" value="1"/>
</dbReference>
<evidence type="ECO:0000256" key="2">
    <source>
        <dbReference type="ARBA" id="ARBA00008072"/>
    </source>
</evidence>
<proteinExistence type="inferred from homology"/>
<evidence type="ECO:0000256" key="6">
    <source>
        <dbReference type="ARBA" id="ARBA00023002"/>
    </source>
</evidence>
<sequence>MGTAQAQVWLGDQRFQLSELALPELADGEVLVRMTTATICGSDRHTVSGRRPGACPSILGHEGVGTVVTSRRPGIAPGQRVVFSVTSTCGRCRNCARGLSAKCEEVLKAGHEHVEGAWPLSGTYASHIHLRAGQAAEIVPDSIPDAVASTAGCAVATVMAVLERAGDLVGRTVLVNGVGMLGMVALAAVRAGGAGTIIACDPSPVSRDLARPLADEVVAPGDDHLVDVALEFSGVAQGADACIRSLDLGGVAVLAGTVAPVPDVSVDPEWVVRGWRTITGVHNYEPRHLREAVGFLDCEGDQLPWDRILDGPISLAELPAAFASPSGALRTVVALDS</sequence>
<dbReference type="SUPFAM" id="SSF50129">
    <property type="entry name" value="GroES-like"/>
    <property type="match status" value="1"/>
</dbReference>
<gene>
    <name evidence="10" type="ORF">QP029_14115</name>
</gene>
<dbReference type="PANTHER" id="PTHR42940">
    <property type="entry name" value="ALCOHOL DEHYDROGENASE 1-RELATED"/>
    <property type="match status" value="1"/>
</dbReference>
<dbReference type="Pfam" id="PF08240">
    <property type="entry name" value="ADH_N"/>
    <property type="match status" value="1"/>
</dbReference>
<evidence type="ECO:0000259" key="9">
    <source>
        <dbReference type="Pfam" id="PF08240"/>
    </source>
</evidence>
<dbReference type="NCBIfam" id="TIGR03366">
    <property type="entry name" value="HpnZ_proposed"/>
    <property type="match status" value="1"/>
</dbReference>
<dbReference type="SUPFAM" id="SSF51735">
    <property type="entry name" value="NAD(P)-binding Rossmann-fold domains"/>
    <property type="match status" value="1"/>
</dbReference>
<evidence type="ECO:0000256" key="7">
    <source>
        <dbReference type="ARBA" id="ARBA00023027"/>
    </source>
</evidence>
<evidence type="ECO:0000256" key="1">
    <source>
        <dbReference type="ARBA" id="ARBA00001947"/>
    </source>
</evidence>
<keyword evidence="4" id="KW-0479">Metal-binding</keyword>
<dbReference type="InterPro" id="IPR013154">
    <property type="entry name" value="ADH-like_N"/>
</dbReference>
<dbReference type="EMBL" id="CP126970">
    <property type="protein sequence ID" value="WIM70280.1"/>
    <property type="molecule type" value="Genomic_DNA"/>
</dbReference>
<dbReference type="Proteomes" id="UP001238805">
    <property type="component" value="Chromosome"/>
</dbReference>
<feature type="domain" description="Alcohol dehydrogenase-like N-terminal" evidence="9">
    <location>
        <begin position="27"/>
        <end position="137"/>
    </location>
</feature>
<dbReference type="PANTHER" id="PTHR42940:SF3">
    <property type="entry name" value="ALCOHOL DEHYDROGENASE 1-RELATED"/>
    <property type="match status" value="1"/>
</dbReference>
<keyword evidence="7" id="KW-0520">NAD</keyword>
<dbReference type="Gene3D" id="3.40.50.720">
    <property type="entry name" value="NAD(P)-binding Rossmann-like Domain"/>
    <property type="match status" value="1"/>
</dbReference>
<dbReference type="InterPro" id="IPR013149">
    <property type="entry name" value="ADH-like_C"/>
</dbReference>
<keyword evidence="5" id="KW-0862">Zinc</keyword>
<dbReference type="EC" id="1.1.1.1" evidence="3"/>
<dbReference type="InterPro" id="IPR017743">
    <property type="entry name" value="ADH_phosphonate_catab-assoc"/>
</dbReference>
<evidence type="ECO:0000313" key="10">
    <source>
        <dbReference type="EMBL" id="WIM70280.1"/>
    </source>
</evidence>
<evidence type="ECO:0000256" key="4">
    <source>
        <dbReference type="ARBA" id="ARBA00022723"/>
    </source>
</evidence>
<dbReference type="InterPro" id="IPR036291">
    <property type="entry name" value="NAD(P)-bd_dom_sf"/>
</dbReference>
<evidence type="ECO:0000259" key="8">
    <source>
        <dbReference type="Pfam" id="PF00107"/>
    </source>
</evidence>
<comment type="cofactor">
    <cofactor evidence="1">
        <name>Zn(2+)</name>
        <dbReference type="ChEBI" id="CHEBI:29105"/>
    </cofactor>
</comment>
<evidence type="ECO:0000256" key="5">
    <source>
        <dbReference type="ARBA" id="ARBA00022833"/>
    </source>
</evidence>
<name>A0ABY8VRU9_9CORY</name>
<dbReference type="InterPro" id="IPR011032">
    <property type="entry name" value="GroES-like_sf"/>
</dbReference>
<keyword evidence="6" id="KW-0560">Oxidoreductase</keyword>
<evidence type="ECO:0000313" key="11">
    <source>
        <dbReference type="Proteomes" id="UP001238805"/>
    </source>
</evidence>
<dbReference type="CDD" id="cd08231">
    <property type="entry name" value="MDR_TM0436_like"/>
    <property type="match status" value="1"/>
</dbReference>
<dbReference type="Pfam" id="PF00107">
    <property type="entry name" value="ADH_zinc_N"/>
    <property type="match status" value="1"/>
</dbReference>
<accession>A0ABY8VRU9</accession>